<feature type="chain" id="PRO_5037197170" description="histidine kinase" evidence="14">
    <location>
        <begin position="32"/>
        <end position="592"/>
    </location>
</feature>
<keyword evidence="12" id="KW-0902">Two-component regulatory system</keyword>
<evidence type="ECO:0000313" key="17">
    <source>
        <dbReference type="Proteomes" id="UP000631694"/>
    </source>
</evidence>
<evidence type="ECO:0000256" key="5">
    <source>
        <dbReference type="ARBA" id="ARBA00022553"/>
    </source>
</evidence>
<comment type="subcellular location">
    <subcellularLocation>
        <location evidence="2">Cell membrane</location>
        <topology evidence="2">Multi-pass membrane protein</topology>
    </subcellularLocation>
</comment>
<dbReference type="Gene3D" id="3.30.565.10">
    <property type="entry name" value="Histidine kinase-like ATPase, C-terminal domain"/>
    <property type="match status" value="1"/>
</dbReference>
<evidence type="ECO:0000256" key="14">
    <source>
        <dbReference type="SAM" id="SignalP"/>
    </source>
</evidence>
<keyword evidence="4" id="KW-1003">Cell membrane</keyword>
<keyword evidence="6" id="KW-0808">Transferase</keyword>
<dbReference type="Pfam" id="PF02518">
    <property type="entry name" value="HATPase_c"/>
    <property type="match status" value="1"/>
</dbReference>
<keyword evidence="14" id="KW-0732">Signal</keyword>
<keyword evidence="17" id="KW-1185">Reference proteome</keyword>
<evidence type="ECO:0000256" key="12">
    <source>
        <dbReference type="ARBA" id="ARBA00023012"/>
    </source>
</evidence>
<keyword evidence="7 13" id="KW-0812">Transmembrane</keyword>
<dbReference type="InterPro" id="IPR003661">
    <property type="entry name" value="HisK_dim/P_dom"/>
</dbReference>
<dbReference type="GO" id="GO:0000155">
    <property type="term" value="F:phosphorelay sensor kinase activity"/>
    <property type="evidence" value="ECO:0007669"/>
    <property type="project" value="InterPro"/>
</dbReference>
<dbReference type="Gene3D" id="3.30.450.20">
    <property type="entry name" value="PAS domain"/>
    <property type="match status" value="2"/>
</dbReference>
<dbReference type="RefSeq" id="WP_197312542.1">
    <property type="nucleotide sequence ID" value="NZ_JADZLT010000054.1"/>
</dbReference>
<proteinExistence type="predicted"/>
<dbReference type="InterPro" id="IPR005467">
    <property type="entry name" value="His_kinase_dom"/>
</dbReference>
<dbReference type="SUPFAM" id="SSF47384">
    <property type="entry name" value="Homodimeric domain of signal transducing histidine kinase"/>
    <property type="match status" value="1"/>
</dbReference>
<keyword evidence="11 13" id="KW-1133">Transmembrane helix</keyword>
<evidence type="ECO:0000256" key="11">
    <source>
        <dbReference type="ARBA" id="ARBA00022989"/>
    </source>
</evidence>
<feature type="transmembrane region" description="Helical" evidence="13">
    <location>
        <begin position="282"/>
        <end position="304"/>
    </location>
</feature>
<comment type="caution">
    <text evidence="16">The sequence shown here is derived from an EMBL/GenBank/DDBJ whole genome shotgun (WGS) entry which is preliminary data.</text>
</comment>
<evidence type="ECO:0000256" key="3">
    <source>
        <dbReference type="ARBA" id="ARBA00012438"/>
    </source>
</evidence>
<dbReference type="PANTHER" id="PTHR43065:SF46">
    <property type="entry name" value="C4-DICARBOXYLATE TRANSPORT SENSOR PROTEIN DCTB"/>
    <property type="match status" value="1"/>
</dbReference>
<keyword evidence="8" id="KW-0547">Nucleotide-binding</keyword>
<dbReference type="SMART" id="SM00388">
    <property type="entry name" value="HisKA"/>
    <property type="match status" value="1"/>
</dbReference>
<evidence type="ECO:0000256" key="6">
    <source>
        <dbReference type="ARBA" id="ARBA00022679"/>
    </source>
</evidence>
<dbReference type="InterPro" id="IPR017055">
    <property type="entry name" value="Sig_transdc_His_kinase_DctB"/>
</dbReference>
<dbReference type="InterPro" id="IPR029151">
    <property type="entry name" value="Sensor-like_sf"/>
</dbReference>
<dbReference type="CDD" id="cd00082">
    <property type="entry name" value="HisKA"/>
    <property type="match status" value="1"/>
</dbReference>
<dbReference type="PANTHER" id="PTHR43065">
    <property type="entry name" value="SENSOR HISTIDINE KINASE"/>
    <property type="match status" value="1"/>
</dbReference>
<evidence type="ECO:0000256" key="2">
    <source>
        <dbReference type="ARBA" id="ARBA00004651"/>
    </source>
</evidence>
<dbReference type="InterPro" id="IPR036097">
    <property type="entry name" value="HisK_dim/P_sf"/>
</dbReference>
<dbReference type="PROSITE" id="PS50109">
    <property type="entry name" value="HIS_KIN"/>
    <property type="match status" value="1"/>
</dbReference>
<gene>
    <name evidence="16" type="ORF">I5731_16720</name>
</gene>
<keyword evidence="5" id="KW-0597">Phosphoprotein</keyword>
<evidence type="ECO:0000256" key="4">
    <source>
        <dbReference type="ARBA" id="ARBA00022475"/>
    </source>
</evidence>
<reference evidence="16" key="1">
    <citation type="submission" date="2020-12" db="EMBL/GenBank/DDBJ databases">
        <title>Methylobrevis albus sp. nov., isolated from fresh water lack sediment.</title>
        <authorList>
            <person name="Zou Q."/>
        </authorList>
    </citation>
    <scope>NUCLEOTIDE SEQUENCE</scope>
    <source>
        <strain evidence="16">L22</strain>
    </source>
</reference>
<dbReference type="InterPro" id="IPR036890">
    <property type="entry name" value="HATPase_C_sf"/>
</dbReference>
<evidence type="ECO:0000256" key="13">
    <source>
        <dbReference type="SAM" id="Phobius"/>
    </source>
</evidence>
<feature type="domain" description="Histidine kinase" evidence="15">
    <location>
        <begin position="367"/>
        <end position="590"/>
    </location>
</feature>
<accession>A0A931N0Q5</accession>
<dbReference type="GO" id="GO:0005886">
    <property type="term" value="C:plasma membrane"/>
    <property type="evidence" value="ECO:0007669"/>
    <property type="project" value="UniProtKB-SubCell"/>
</dbReference>
<dbReference type="InterPro" id="IPR003594">
    <property type="entry name" value="HATPase_dom"/>
</dbReference>
<dbReference type="SUPFAM" id="SSF55874">
    <property type="entry name" value="ATPase domain of HSP90 chaperone/DNA topoisomerase II/histidine kinase"/>
    <property type="match status" value="1"/>
</dbReference>
<dbReference type="PRINTS" id="PR00344">
    <property type="entry name" value="BCTRLSENSOR"/>
</dbReference>
<evidence type="ECO:0000256" key="10">
    <source>
        <dbReference type="ARBA" id="ARBA00022840"/>
    </source>
</evidence>
<keyword evidence="10" id="KW-0067">ATP-binding</keyword>
<comment type="catalytic activity">
    <reaction evidence="1">
        <text>ATP + protein L-histidine = ADP + protein N-phospho-L-histidine.</text>
        <dbReference type="EC" id="2.7.13.3"/>
    </reaction>
</comment>
<dbReference type="PIRSF" id="PIRSF036431">
    <property type="entry name" value="STHK_DctB"/>
    <property type="match status" value="1"/>
</dbReference>
<dbReference type="SMART" id="SM00387">
    <property type="entry name" value="HATPase_c"/>
    <property type="match status" value="1"/>
</dbReference>
<feature type="signal peptide" evidence="14">
    <location>
        <begin position="1"/>
        <end position="31"/>
    </location>
</feature>
<evidence type="ECO:0000256" key="7">
    <source>
        <dbReference type="ARBA" id="ARBA00022692"/>
    </source>
</evidence>
<organism evidence="16 17">
    <name type="scientific">Methylobrevis albus</name>
    <dbReference type="NCBI Taxonomy" id="2793297"/>
    <lineage>
        <taxon>Bacteria</taxon>
        <taxon>Pseudomonadati</taxon>
        <taxon>Pseudomonadota</taxon>
        <taxon>Alphaproteobacteria</taxon>
        <taxon>Hyphomicrobiales</taxon>
        <taxon>Pleomorphomonadaceae</taxon>
        <taxon>Methylobrevis</taxon>
    </lineage>
</organism>
<dbReference type="Proteomes" id="UP000631694">
    <property type="component" value="Unassembled WGS sequence"/>
</dbReference>
<dbReference type="GO" id="GO:0005524">
    <property type="term" value="F:ATP binding"/>
    <property type="evidence" value="ECO:0007669"/>
    <property type="project" value="UniProtKB-KW"/>
</dbReference>
<dbReference type="EMBL" id="JADZLT010000054">
    <property type="protein sequence ID" value="MBH0239469.1"/>
    <property type="molecule type" value="Genomic_DNA"/>
</dbReference>
<evidence type="ECO:0000256" key="1">
    <source>
        <dbReference type="ARBA" id="ARBA00000085"/>
    </source>
</evidence>
<evidence type="ECO:0000313" key="16">
    <source>
        <dbReference type="EMBL" id="MBH0239469.1"/>
    </source>
</evidence>
<dbReference type="Gene3D" id="1.10.287.130">
    <property type="match status" value="1"/>
</dbReference>
<protein>
    <recommendedName>
        <fullName evidence="3">histidine kinase</fullName>
        <ecNumber evidence="3">2.7.13.3</ecNumber>
    </recommendedName>
</protein>
<evidence type="ECO:0000256" key="8">
    <source>
        <dbReference type="ARBA" id="ARBA00022741"/>
    </source>
</evidence>
<dbReference type="EC" id="2.7.13.3" evidence="3"/>
<dbReference type="AlphaFoldDB" id="A0A931N0Q5"/>
<name>A0A931N0Q5_9HYPH</name>
<sequence>MVPSSRLRRPSPRALLLTAAGALVVAAAAYAAFEVTLAGDIDAARERAELRLGSFESTLEMIVERYRFLPTVVAQAREVRAVLRAPDDPLAVAAANAHLSRLEDSAAADELFVMNPEGRILAAGNWWSLETLVGADRSQRPYFAGAIARGSARMYAVGLTTNLPGYFLAQRVDDGDTMLGVAVAKVSLGELEAIWWRSGEEIAVVDEAGTVLLSTRPDWRFRQLADGEDAVLARRDRWRGAERVTFAGGDPEGAAILDAIRLPSHDWRLLYFTPFTEVTGRALTMAVLAALLAGGLLLAGLAGWQRRRANLAVARAAKVLERRVAERTTELRAVNARLEAEVAERRRAEVGLVQAAKLASLGQTMAGIAHEISQPIAALRTSAASLKIVAARDAARPGGGGPEGAERIARTIASMAGMIDRLAALTDHLRSFARKDTAGVAPVDPLAAVDAALGLLAHRLEADGVTVERHGPRHGLVVAANPIRLEQVFVNLLANALDAMEASAVRRLTIAVEAGADAVDIAVSDTGAGMPAEVIAQLFDPFFTTKEAGRGLGLGLSISAGIVAEIGGRIAVASVPGTGTTFTVHLPRAAAG</sequence>
<evidence type="ECO:0000256" key="9">
    <source>
        <dbReference type="ARBA" id="ARBA00022777"/>
    </source>
</evidence>
<keyword evidence="9 16" id="KW-0418">Kinase</keyword>
<evidence type="ECO:0000259" key="15">
    <source>
        <dbReference type="PROSITE" id="PS50109"/>
    </source>
</evidence>
<keyword evidence="13" id="KW-0472">Membrane</keyword>
<dbReference type="SUPFAM" id="SSF103190">
    <property type="entry name" value="Sensory domain-like"/>
    <property type="match status" value="1"/>
</dbReference>
<dbReference type="InterPro" id="IPR004358">
    <property type="entry name" value="Sig_transdc_His_kin-like_C"/>
</dbReference>